<feature type="coiled-coil region" evidence="2">
    <location>
        <begin position="19"/>
        <end position="137"/>
    </location>
</feature>
<evidence type="ECO:0000256" key="2">
    <source>
        <dbReference type="SAM" id="Coils"/>
    </source>
</evidence>
<evidence type="ECO:0000313" key="4">
    <source>
        <dbReference type="EMBL" id="KIJ97001.1"/>
    </source>
</evidence>
<proteinExistence type="predicted"/>
<accession>A0A0C9XH79</accession>
<dbReference type="PANTHER" id="PTHR11046">
    <property type="entry name" value="OLIGORIBONUCLEASE, MITOCHONDRIAL"/>
    <property type="match status" value="1"/>
</dbReference>
<dbReference type="Proteomes" id="UP000054477">
    <property type="component" value="Unassembled WGS sequence"/>
</dbReference>
<gene>
    <name evidence="4" type="ORF">K443DRAFT_10189</name>
</gene>
<keyword evidence="1" id="KW-0378">Hydrolase</keyword>
<evidence type="ECO:0000256" key="3">
    <source>
        <dbReference type="SAM" id="MobiDB-lite"/>
    </source>
</evidence>
<reference evidence="4 5" key="1">
    <citation type="submission" date="2014-04" db="EMBL/GenBank/DDBJ databases">
        <authorList>
            <consortium name="DOE Joint Genome Institute"/>
            <person name="Kuo A."/>
            <person name="Kohler A."/>
            <person name="Nagy L.G."/>
            <person name="Floudas D."/>
            <person name="Copeland A."/>
            <person name="Barry K.W."/>
            <person name="Cichocki N."/>
            <person name="Veneault-Fourrey C."/>
            <person name="LaButti K."/>
            <person name="Lindquist E.A."/>
            <person name="Lipzen A."/>
            <person name="Lundell T."/>
            <person name="Morin E."/>
            <person name="Murat C."/>
            <person name="Sun H."/>
            <person name="Tunlid A."/>
            <person name="Henrissat B."/>
            <person name="Grigoriev I.V."/>
            <person name="Hibbett D.S."/>
            <person name="Martin F."/>
            <person name="Nordberg H.P."/>
            <person name="Cantor M.N."/>
            <person name="Hua S.X."/>
        </authorList>
    </citation>
    <scope>NUCLEOTIDE SEQUENCE [LARGE SCALE GENOMIC DNA]</scope>
    <source>
        <strain evidence="4 5">LaAM-08-1</strain>
    </source>
</reference>
<keyword evidence="5" id="KW-1185">Reference proteome</keyword>
<feature type="compositionally biased region" description="Basic and acidic residues" evidence="3">
    <location>
        <begin position="886"/>
        <end position="895"/>
    </location>
</feature>
<dbReference type="OrthoDB" id="3052721at2759"/>
<evidence type="ECO:0000313" key="5">
    <source>
        <dbReference type="Proteomes" id="UP000054477"/>
    </source>
</evidence>
<name>A0A0C9XH79_9AGAR</name>
<dbReference type="PANTHER" id="PTHR11046:SF25">
    <property type="match status" value="1"/>
</dbReference>
<protein>
    <submittedName>
        <fullName evidence="4">Uncharacterized protein</fullName>
    </submittedName>
</protein>
<keyword evidence="1" id="KW-0540">Nuclease</keyword>
<keyword evidence="2" id="KW-0175">Coiled coil</keyword>
<evidence type="ECO:0000256" key="1">
    <source>
        <dbReference type="ARBA" id="ARBA00022722"/>
    </source>
</evidence>
<sequence length="895" mass="101396">MSAAREASPVNKFNYEKLYDESQKELKAALIENSALEYRLLKSCGLCENLKVSLAKAEEQYKKLSLDLKAEKERYKELYQSLRTERLARQRANNRKEVLTNQILVLRSAGADLSSYKKDLEKNYSKTVESLMKLEKENTKLKHTLSDHLMLYKSEMAEAHLKFLQGQKKLQVSKAMVSKLQKASERAKMHCENAVKRATDKVLKEKSVYNLLYKGVYTEETRKLIRLLVKAGCSREYVTVVISAVLRAAGITTIGKISRRTVSRVILEGYYASCIQLGYELQNTKSFTLSADSTSHCSINYNSRHVNLVAESSGNLTETKKHVTRFLGIDASVDGSSEQAIKDYDRMFERFITIFVNSPLGKKDGKLMRLEKKDSEELKKKKQAAVYQTVGEDAILEQSNEELLPAFLEANKKMIQDAGEDAQTEAEARAFKKTDRGAIKATQLAGAILNNKNDKKGHHDTFRFWWKDKVGTDFTFPDTSNNRFQSYCEAAAALLLHLDKFIEFLTYVKEKKDVMRFSKMEENLWNALHCSATKTEMAVLALYAQAVSHPYLKAIRSDPNVNMLDLGPLHHKVASFMKRIIEDPSFLLGNNATYEMGTADGKEWHSKKVIDVVNQMKPSLPHLEPLLVAFFRGALVTWKRFTSEFAPGGLIDEATAEERDLAWMPATNDVNEGALGAFRVLMRQQPQLTLLHYNALAMFDKNKTEAFMDKFFTDPDHKYIHKLARDSSGEEAKRKKELIAAAEKKIQLRKEKQQKRQEESAEKAVRVSNIQLIFDLSKVDGLKGKILHDQLDAFKAAKGPTTGKLKSRAKVGAIREALKQDIQEKLDGTWVPGDMPRNAGPASDSRQNTTESGEEFDGLDDIDNEESTDEEEEGEEGQVVVTLDINDQHPDWEDL</sequence>
<dbReference type="AlphaFoldDB" id="A0A0C9XH79"/>
<reference evidence="5" key="2">
    <citation type="submission" date="2015-01" db="EMBL/GenBank/DDBJ databases">
        <title>Evolutionary Origins and Diversification of the Mycorrhizal Mutualists.</title>
        <authorList>
            <consortium name="DOE Joint Genome Institute"/>
            <consortium name="Mycorrhizal Genomics Consortium"/>
            <person name="Kohler A."/>
            <person name="Kuo A."/>
            <person name="Nagy L.G."/>
            <person name="Floudas D."/>
            <person name="Copeland A."/>
            <person name="Barry K.W."/>
            <person name="Cichocki N."/>
            <person name="Veneault-Fourrey C."/>
            <person name="LaButti K."/>
            <person name="Lindquist E.A."/>
            <person name="Lipzen A."/>
            <person name="Lundell T."/>
            <person name="Morin E."/>
            <person name="Murat C."/>
            <person name="Riley R."/>
            <person name="Ohm R."/>
            <person name="Sun H."/>
            <person name="Tunlid A."/>
            <person name="Henrissat B."/>
            <person name="Grigoriev I.V."/>
            <person name="Hibbett D.S."/>
            <person name="Martin F."/>
        </authorList>
    </citation>
    <scope>NUCLEOTIDE SEQUENCE [LARGE SCALE GENOMIC DNA]</scope>
    <source>
        <strain evidence="5">LaAM-08-1</strain>
    </source>
</reference>
<dbReference type="GO" id="GO:0000175">
    <property type="term" value="F:3'-5'-RNA exonuclease activity"/>
    <property type="evidence" value="ECO:0007669"/>
    <property type="project" value="InterPro"/>
</dbReference>
<feature type="coiled-coil region" evidence="2">
    <location>
        <begin position="732"/>
        <end position="761"/>
    </location>
</feature>
<dbReference type="HOGENOM" id="CLU_006824_1_0_1"/>
<organism evidence="4 5">
    <name type="scientific">Laccaria amethystina LaAM-08-1</name>
    <dbReference type="NCBI Taxonomy" id="1095629"/>
    <lineage>
        <taxon>Eukaryota</taxon>
        <taxon>Fungi</taxon>
        <taxon>Dikarya</taxon>
        <taxon>Basidiomycota</taxon>
        <taxon>Agaricomycotina</taxon>
        <taxon>Agaricomycetes</taxon>
        <taxon>Agaricomycetidae</taxon>
        <taxon>Agaricales</taxon>
        <taxon>Agaricineae</taxon>
        <taxon>Hydnangiaceae</taxon>
        <taxon>Laccaria</taxon>
    </lineage>
</organism>
<feature type="compositionally biased region" description="Acidic residues" evidence="3">
    <location>
        <begin position="852"/>
        <end position="876"/>
    </location>
</feature>
<dbReference type="EMBL" id="KN838704">
    <property type="protein sequence ID" value="KIJ97001.1"/>
    <property type="molecule type" value="Genomic_DNA"/>
</dbReference>
<dbReference type="InterPro" id="IPR022894">
    <property type="entry name" value="Oligoribonuclease"/>
</dbReference>
<feature type="region of interest" description="Disordered" evidence="3">
    <location>
        <begin position="828"/>
        <end position="895"/>
    </location>
</feature>